<dbReference type="RefSeq" id="WP_146884858.1">
    <property type="nucleotide sequence ID" value="NZ_BJXB01000011.1"/>
</dbReference>
<dbReference type="Gene3D" id="1.10.10.10">
    <property type="entry name" value="Winged helix-like DNA-binding domain superfamily/Winged helix DNA-binding domain"/>
    <property type="match status" value="1"/>
</dbReference>
<dbReference type="SUPFAM" id="SSF46785">
    <property type="entry name" value="Winged helix' DNA-binding domain"/>
    <property type="match status" value="1"/>
</dbReference>
<dbReference type="EMBL" id="BJXB01000011">
    <property type="protein sequence ID" value="GEM46972.1"/>
    <property type="molecule type" value="Genomic_DNA"/>
</dbReference>
<dbReference type="InterPro" id="IPR036390">
    <property type="entry name" value="WH_DNA-bd_sf"/>
</dbReference>
<sequence>MIDVSERRNCNVLLNSLNQRILGACMQREHTLKDLVESLHMDMSEAHYRVQQLIKAGILKVSREEKRAGRPIKYYAPTQEKFFLPFKDTVYSTVVDFMAEQIEPLMHRFLELAFRNVPQVGEWGLTFQLGEQDRKLSTVFGQQNPPSLDETSPREMMVKHRILGMWQNMELTVEDARSLTAELLDLYEKYRQKQNPGGEKHLMGLFLVPGDEHED</sequence>
<accession>A0A511N295</accession>
<reference evidence="1 2" key="1">
    <citation type="submission" date="2019-07" db="EMBL/GenBank/DDBJ databases">
        <title>Whole genome shotgun sequence of Deinococcus cellulosilyticus NBRC 106333.</title>
        <authorList>
            <person name="Hosoyama A."/>
            <person name="Uohara A."/>
            <person name="Ohji S."/>
            <person name="Ichikawa N."/>
        </authorList>
    </citation>
    <scope>NUCLEOTIDE SEQUENCE [LARGE SCALE GENOMIC DNA]</scope>
    <source>
        <strain evidence="1 2">NBRC 106333</strain>
    </source>
</reference>
<name>A0A511N295_DEIC1</name>
<comment type="caution">
    <text evidence="1">The sequence shown here is derived from an EMBL/GenBank/DDBJ whole genome shotgun (WGS) entry which is preliminary data.</text>
</comment>
<dbReference type="Proteomes" id="UP000321306">
    <property type="component" value="Unassembled WGS sequence"/>
</dbReference>
<dbReference type="InterPro" id="IPR036388">
    <property type="entry name" value="WH-like_DNA-bd_sf"/>
</dbReference>
<evidence type="ECO:0000313" key="2">
    <source>
        <dbReference type="Proteomes" id="UP000321306"/>
    </source>
</evidence>
<dbReference type="AlphaFoldDB" id="A0A511N295"/>
<evidence type="ECO:0000313" key="1">
    <source>
        <dbReference type="EMBL" id="GEM46972.1"/>
    </source>
</evidence>
<protein>
    <recommendedName>
        <fullName evidence="3">HTH arsR-type domain-containing protein</fullName>
    </recommendedName>
</protein>
<gene>
    <name evidence="1" type="ORF">DC3_26070</name>
</gene>
<evidence type="ECO:0008006" key="3">
    <source>
        <dbReference type="Google" id="ProtNLM"/>
    </source>
</evidence>
<organism evidence="1 2">
    <name type="scientific">Deinococcus cellulosilyticus (strain DSM 18568 / NBRC 106333 / KACC 11606 / 5516J-15)</name>
    <dbReference type="NCBI Taxonomy" id="1223518"/>
    <lineage>
        <taxon>Bacteria</taxon>
        <taxon>Thermotogati</taxon>
        <taxon>Deinococcota</taxon>
        <taxon>Deinococci</taxon>
        <taxon>Deinococcales</taxon>
        <taxon>Deinococcaceae</taxon>
        <taxon>Deinococcus</taxon>
    </lineage>
</organism>
<dbReference type="OrthoDB" id="66603at2"/>
<keyword evidence="2" id="KW-1185">Reference proteome</keyword>
<proteinExistence type="predicted"/>